<dbReference type="SUPFAM" id="SSF82861">
    <property type="entry name" value="Mechanosensitive channel protein MscS (YggB), transmembrane region"/>
    <property type="match status" value="1"/>
</dbReference>
<evidence type="ECO:0000256" key="6">
    <source>
        <dbReference type="ARBA" id="ARBA00023136"/>
    </source>
</evidence>
<dbReference type="AlphaFoldDB" id="A0A5B8NS41"/>
<evidence type="ECO:0000256" key="2">
    <source>
        <dbReference type="ARBA" id="ARBA00008017"/>
    </source>
</evidence>
<reference evidence="10" key="1">
    <citation type="submission" date="2019-08" db="EMBL/GenBank/DDBJ databases">
        <title>Carotenoids and Carotenoid Binding Proteins in the Halophilic Cyanobacterium Euhalothece sp. ZM00.</title>
        <authorList>
            <person name="Cho S.M."/>
            <person name="Song J.Y."/>
            <person name="Park Y.-I."/>
        </authorList>
    </citation>
    <scope>NUCLEOTIDE SEQUENCE [LARGE SCALE GENOMIC DNA]</scope>
    <source>
        <strain evidence="10">Z-M001</strain>
    </source>
</reference>
<keyword evidence="3" id="KW-1003">Cell membrane</keyword>
<organism evidence="10 11">
    <name type="scientific">Euhalothece natronophila Z-M001</name>
    <dbReference type="NCBI Taxonomy" id="522448"/>
    <lineage>
        <taxon>Bacteria</taxon>
        <taxon>Bacillati</taxon>
        <taxon>Cyanobacteriota</taxon>
        <taxon>Cyanophyceae</taxon>
        <taxon>Oscillatoriophycideae</taxon>
        <taxon>Chroococcales</taxon>
        <taxon>Halothecacae</taxon>
        <taxon>Halothece cluster</taxon>
        <taxon>Euhalothece</taxon>
    </lineage>
</organism>
<keyword evidence="5 7" id="KW-1133">Transmembrane helix</keyword>
<sequence>MNLLAFNPLQFLPEIPNPIELIQDNQTFLIELGIRLLAVIGGIILAVLISRVIPPILLWFTARSLSKEKYEEYKAFSEPFRKDLVRALTIIFINFSLTWLETYDQVYPLINFVADFAVMASTAWLISKVAKQILRVYGITVIKRVSQEVNDLILILENTLNVIIGFLAVLIFAQTKDFNLIALLTGLGIGGIAIAFAAQEALSQILATIVIYLDRPYLPGEYVRINFVAPQEDVYGRIESVGLRSTKLRISATNTLLIVPNSLMVTKDIENISRGTKVMVLFYLDFSKILEDSERALVDKVVQESVNKELFGLDPGSTQIFLFEPEDKPGTRARISLFVMGSNEESMIIRKRLVEIANQSISEQLQAQGLKFEFAEPTIYVDSPVTL</sequence>
<dbReference type="InterPro" id="IPR023408">
    <property type="entry name" value="MscS_beta-dom_sf"/>
</dbReference>
<evidence type="ECO:0000256" key="3">
    <source>
        <dbReference type="ARBA" id="ARBA00022475"/>
    </source>
</evidence>
<evidence type="ECO:0000256" key="5">
    <source>
        <dbReference type="ARBA" id="ARBA00022989"/>
    </source>
</evidence>
<evidence type="ECO:0000313" key="11">
    <source>
        <dbReference type="Proteomes" id="UP000318453"/>
    </source>
</evidence>
<accession>A0A5B8NS41</accession>
<comment type="subcellular location">
    <subcellularLocation>
        <location evidence="1">Cell membrane</location>
        <topology evidence="1">Multi-pass membrane protein</topology>
    </subcellularLocation>
</comment>
<dbReference type="RefSeq" id="WP_146297175.1">
    <property type="nucleotide sequence ID" value="NZ_CP042326.1"/>
</dbReference>
<evidence type="ECO:0000259" key="8">
    <source>
        <dbReference type="Pfam" id="PF00924"/>
    </source>
</evidence>
<proteinExistence type="inferred from homology"/>
<feature type="domain" description="Mechanosensitive ion channel transmembrane helices 2/3" evidence="9">
    <location>
        <begin position="159"/>
        <end position="199"/>
    </location>
</feature>
<evidence type="ECO:0000256" key="1">
    <source>
        <dbReference type="ARBA" id="ARBA00004651"/>
    </source>
</evidence>
<dbReference type="KEGG" id="enn:FRE64_16175"/>
<evidence type="ECO:0000259" key="9">
    <source>
        <dbReference type="Pfam" id="PF21088"/>
    </source>
</evidence>
<dbReference type="GO" id="GO:0055085">
    <property type="term" value="P:transmembrane transport"/>
    <property type="evidence" value="ECO:0007669"/>
    <property type="project" value="InterPro"/>
</dbReference>
<dbReference type="Proteomes" id="UP000318453">
    <property type="component" value="Chromosome"/>
</dbReference>
<keyword evidence="11" id="KW-1185">Reference proteome</keyword>
<name>A0A5B8NS41_9CHRO</name>
<feature type="transmembrane region" description="Helical" evidence="7">
    <location>
        <begin position="36"/>
        <end position="62"/>
    </location>
</feature>
<dbReference type="OrthoDB" id="450694at2"/>
<dbReference type="InterPro" id="IPR010920">
    <property type="entry name" value="LSM_dom_sf"/>
</dbReference>
<comment type="similarity">
    <text evidence="2">Belongs to the MscS (TC 1.A.23) family.</text>
</comment>
<keyword evidence="4 7" id="KW-0812">Transmembrane</keyword>
<dbReference type="SUPFAM" id="SSF50182">
    <property type="entry name" value="Sm-like ribonucleoproteins"/>
    <property type="match status" value="1"/>
</dbReference>
<feature type="transmembrane region" description="Helical" evidence="7">
    <location>
        <begin position="83"/>
        <end position="100"/>
    </location>
</feature>
<dbReference type="InterPro" id="IPR049142">
    <property type="entry name" value="MS_channel_1st"/>
</dbReference>
<keyword evidence="6 7" id="KW-0472">Membrane</keyword>
<evidence type="ECO:0000256" key="7">
    <source>
        <dbReference type="SAM" id="Phobius"/>
    </source>
</evidence>
<dbReference type="InterPro" id="IPR006685">
    <property type="entry name" value="MscS_channel_2nd"/>
</dbReference>
<dbReference type="GO" id="GO:0005886">
    <property type="term" value="C:plasma membrane"/>
    <property type="evidence" value="ECO:0007669"/>
    <property type="project" value="UniProtKB-SubCell"/>
</dbReference>
<feature type="transmembrane region" description="Helical" evidence="7">
    <location>
        <begin position="152"/>
        <end position="172"/>
    </location>
</feature>
<dbReference type="Gene3D" id="2.30.30.60">
    <property type="match status" value="1"/>
</dbReference>
<dbReference type="EMBL" id="CP042326">
    <property type="protein sequence ID" value="QDZ41341.1"/>
    <property type="molecule type" value="Genomic_DNA"/>
</dbReference>
<evidence type="ECO:0000313" key="10">
    <source>
        <dbReference type="EMBL" id="QDZ41341.1"/>
    </source>
</evidence>
<dbReference type="PANTHER" id="PTHR30566:SF5">
    <property type="entry name" value="MECHANOSENSITIVE ION CHANNEL PROTEIN 1, MITOCHONDRIAL-RELATED"/>
    <property type="match status" value="1"/>
</dbReference>
<dbReference type="Pfam" id="PF21088">
    <property type="entry name" value="MS_channel_1st"/>
    <property type="match status" value="1"/>
</dbReference>
<feature type="domain" description="Mechanosensitive ion channel MscS" evidence="8">
    <location>
        <begin position="202"/>
        <end position="274"/>
    </location>
</feature>
<protein>
    <submittedName>
        <fullName evidence="10">Mechanosensitive ion channel</fullName>
    </submittedName>
</protein>
<dbReference type="Gene3D" id="1.10.287.1260">
    <property type="match status" value="1"/>
</dbReference>
<gene>
    <name evidence="10" type="ORF">FRE64_16175</name>
</gene>
<evidence type="ECO:0000256" key="4">
    <source>
        <dbReference type="ARBA" id="ARBA00022692"/>
    </source>
</evidence>
<dbReference type="InterPro" id="IPR011014">
    <property type="entry name" value="MscS_channel_TM-2"/>
</dbReference>
<dbReference type="Pfam" id="PF00924">
    <property type="entry name" value="MS_channel_2nd"/>
    <property type="match status" value="1"/>
</dbReference>
<feature type="transmembrane region" description="Helical" evidence="7">
    <location>
        <begin position="178"/>
        <end position="198"/>
    </location>
</feature>
<dbReference type="PANTHER" id="PTHR30566">
    <property type="entry name" value="YNAI-RELATED MECHANOSENSITIVE ION CHANNEL"/>
    <property type="match status" value="1"/>
</dbReference>